<dbReference type="AlphaFoldDB" id="A0A7X0MPS0"/>
<proteinExistence type="predicted"/>
<reference evidence="3 4" key="1">
    <citation type="submission" date="2020-08" db="EMBL/GenBank/DDBJ databases">
        <title>The Agave Microbiome: Exploring the role of microbial communities in plant adaptations to desert environments.</title>
        <authorList>
            <person name="Partida-Martinez L.P."/>
        </authorList>
    </citation>
    <scope>NUCLEOTIDE SEQUENCE [LARGE SCALE GENOMIC DNA]</scope>
    <source>
        <strain evidence="3 4">AS3.13</strain>
    </source>
</reference>
<dbReference type="InterPro" id="IPR019301">
    <property type="entry name" value="Flagellar_prot_FlgJ_N"/>
</dbReference>
<sequence>MDVNAPIVAGATPPPRLPRRSDDPAATARSFEAVFIGEMTRIMMDSAPTDGPFGGGHGEEMFRSVLADHMGEAMARRGGLGIAPSVMAQMLRMQEGRR</sequence>
<reference evidence="3 4" key="2">
    <citation type="submission" date="2020-08" db="EMBL/GenBank/DDBJ databases">
        <authorList>
            <person name="Partida-Martinez L."/>
            <person name="Huntemann M."/>
            <person name="Clum A."/>
            <person name="Wang J."/>
            <person name="Palaniappan K."/>
            <person name="Ritter S."/>
            <person name="Chen I.-M."/>
            <person name="Stamatis D."/>
            <person name="Reddy T."/>
            <person name="O'Malley R."/>
            <person name="Daum C."/>
            <person name="Shapiro N."/>
            <person name="Ivanova N."/>
            <person name="Kyrpides N."/>
            <person name="Woyke T."/>
        </authorList>
    </citation>
    <scope>NUCLEOTIDE SEQUENCE [LARGE SCALE GENOMIC DNA]</scope>
    <source>
        <strain evidence="3 4">AS3.13</strain>
    </source>
</reference>
<accession>A0A7X0MPS0</accession>
<evidence type="ECO:0000313" key="3">
    <source>
        <dbReference type="EMBL" id="MBB6505355.1"/>
    </source>
</evidence>
<dbReference type="EMBL" id="JACHBT010000012">
    <property type="protein sequence ID" value="MBB6505355.1"/>
    <property type="molecule type" value="Genomic_DNA"/>
</dbReference>
<organism evidence="3 4">
    <name type="scientific">Sphingomonas endophytica</name>
    <dbReference type="NCBI Taxonomy" id="869719"/>
    <lineage>
        <taxon>Bacteria</taxon>
        <taxon>Pseudomonadati</taxon>
        <taxon>Pseudomonadota</taxon>
        <taxon>Alphaproteobacteria</taxon>
        <taxon>Sphingomonadales</taxon>
        <taxon>Sphingomonadaceae</taxon>
        <taxon>Sphingomonas</taxon>
    </lineage>
</organism>
<protein>
    <submittedName>
        <fullName evidence="3">Rod binding domain-containing protein</fullName>
    </submittedName>
</protein>
<dbReference type="Pfam" id="PF10135">
    <property type="entry name" value="Rod-binding"/>
    <property type="match status" value="1"/>
</dbReference>
<evidence type="ECO:0000259" key="2">
    <source>
        <dbReference type="Pfam" id="PF10135"/>
    </source>
</evidence>
<name>A0A7X0MPS0_9SPHN</name>
<dbReference type="RefSeq" id="WP_184506144.1">
    <property type="nucleotide sequence ID" value="NZ_JACHBT010000012.1"/>
</dbReference>
<feature type="domain" description="Flagellar protein FlgJ N-terminal" evidence="2">
    <location>
        <begin position="44"/>
        <end position="89"/>
    </location>
</feature>
<comment type="caution">
    <text evidence="3">The sequence shown here is derived from an EMBL/GenBank/DDBJ whole genome shotgun (WGS) entry which is preliminary data.</text>
</comment>
<gene>
    <name evidence="3" type="ORF">F4693_002343</name>
</gene>
<dbReference type="Proteomes" id="UP000522313">
    <property type="component" value="Unassembled WGS sequence"/>
</dbReference>
<feature type="region of interest" description="Disordered" evidence="1">
    <location>
        <begin position="1"/>
        <end position="27"/>
    </location>
</feature>
<evidence type="ECO:0000313" key="4">
    <source>
        <dbReference type="Proteomes" id="UP000522313"/>
    </source>
</evidence>
<evidence type="ECO:0000256" key="1">
    <source>
        <dbReference type="SAM" id="MobiDB-lite"/>
    </source>
</evidence>